<feature type="domain" description="Acyl-CoA dehydrogenase C-terminal" evidence="3">
    <location>
        <begin position="233"/>
        <end position="366"/>
    </location>
</feature>
<accession>A0ABW8Z3X4</accession>
<evidence type="ECO:0000313" key="4">
    <source>
        <dbReference type="EMBL" id="MFL9877626.1"/>
    </source>
</evidence>
<evidence type="ECO:0000256" key="1">
    <source>
        <dbReference type="ARBA" id="ARBA00023002"/>
    </source>
</evidence>
<comment type="caution">
    <text evidence="4">The sequence shown here is derived from an EMBL/GenBank/DDBJ whole genome shotgun (WGS) entry which is preliminary data.</text>
</comment>
<feature type="domain" description="Acyl-CoA dehydrogenase/oxidase N-terminal" evidence="2">
    <location>
        <begin position="16"/>
        <end position="110"/>
    </location>
</feature>
<proteinExistence type="predicted"/>
<evidence type="ECO:0000259" key="3">
    <source>
        <dbReference type="Pfam" id="PF08028"/>
    </source>
</evidence>
<keyword evidence="5" id="KW-1185">Reference proteome</keyword>
<dbReference type="Proteomes" id="UP001629214">
    <property type="component" value="Unassembled WGS sequence"/>
</dbReference>
<dbReference type="Gene3D" id="1.20.140.10">
    <property type="entry name" value="Butyryl-CoA Dehydrogenase, subunit A, domain 3"/>
    <property type="match status" value="1"/>
</dbReference>
<organism evidence="4 5">
    <name type="scientific">Herbaspirillum rhizosphaerae</name>
    <dbReference type="NCBI Taxonomy" id="346179"/>
    <lineage>
        <taxon>Bacteria</taxon>
        <taxon>Pseudomonadati</taxon>
        <taxon>Pseudomonadota</taxon>
        <taxon>Betaproteobacteria</taxon>
        <taxon>Burkholderiales</taxon>
        <taxon>Oxalobacteraceae</taxon>
        <taxon>Herbaspirillum</taxon>
    </lineage>
</organism>
<dbReference type="PANTHER" id="PTHR43884:SF12">
    <property type="entry name" value="ISOVALERYL-COA DEHYDROGENASE, MITOCHONDRIAL-RELATED"/>
    <property type="match status" value="1"/>
</dbReference>
<dbReference type="Pfam" id="PF02771">
    <property type="entry name" value="Acyl-CoA_dh_N"/>
    <property type="match status" value="1"/>
</dbReference>
<dbReference type="EMBL" id="JAQQFR010000002">
    <property type="protein sequence ID" value="MFL9877626.1"/>
    <property type="molecule type" value="Genomic_DNA"/>
</dbReference>
<dbReference type="Gene3D" id="1.10.540.10">
    <property type="entry name" value="Acyl-CoA dehydrogenase/oxidase, N-terminal domain"/>
    <property type="match status" value="1"/>
</dbReference>
<name>A0ABW8Z3X4_9BURK</name>
<dbReference type="InterPro" id="IPR036250">
    <property type="entry name" value="AcylCo_DH-like_C"/>
</dbReference>
<dbReference type="InterPro" id="IPR046373">
    <property type="entry name" value="Acyl-CoA_Oxase/DH_mid-dom_sf"/>
</dbReference>
<dbReference type="Gene3D" id="2.40.110.10">
    <property type="entry name" value="Butyryl-CoA Dehydrogenase, subunit A, domain 2"/>
    <property type="match status" value="1"/>
</dbReference>
<dbReference type="InterPro" id="IPR013107">
    <property type="entry name" value="Acyl-CoA_DH_C"/>
</dbReference>
<dbReference type="SUPFAM" id="SSF56645">
    <property type="entry name" value="Acyl-CoA dehydrogenase NM domain-like"/>
    <property type="match status" value="1"/>
</dbReference>
<sequence>MTHWTLDSIHAALPAIEQELARTAAERDKAGGHAAEQKELLRQNGLLLLVVPKEYGGIGASWSETLAIVRRIARVDSAMAHLLAFQTLQLSGVLSYGSDEQRALYLRETVALNHWWGNSANPADPRLMATEKDGGLILQGIKGFCSGTLGSHRLLTTALHQPSGKILIAVLPTAREGITVHDDWDPIGQRQTDSTSVSYEQVRLEWSEVLFRPDAVSTPFLTLRGVVAQLILVNLYLGMAEGAFEHARDYTLNQGRPWFAAGVQRAADDPYVIHRYAEMHLQIRAARALADEAGVELDKVWRIGPELVAEQRGRAALAVAEAKVLAHRTALAVGQDVFDVCGARATKATLGLDRFWRNARTHTLHDPIDYKLRDVGRYALEHVLPEPTLYS</sequence>
<evidence type="ECO:0000259" key="2">
    <source>
        <dbReference type="Pfam" id="PF02771"/>
    </source>
</evidence>
<reference evidence="4 5" key="1">
    <citation type="journal article" date="2024" name="Chem. Sci.">
        <title>Discovery of megapolipeptins by genome mining of a Burkholderiales bacteria collection.</title>
        <authorList>
            <person name="Paulo B.S."/>
            <person name="Recchia M.J.J."/>
            <person name="Lee S."/>
            <person name="Fergusson C.H."/>
            <person name="Romanowski S.B."/>
            <person name="Hernandez A."/>
            <person name="Krull N."/>
            <person name="Liu D.Y."/>
            <person name="Cavanagh H."/>
            <person name="Bos A."/>
            <person name="Gray C.A."/>
            <person name="Murphy B.T."/>
            <person name="Linington R.G."/>
            <person name="Eustaquio A.S."/>
        </authorList>
    </citation>
    <scope>NUCLEOTIDE SEQUENCE [LARGE SCALE GENOMIC DNA]</scope>
    <source>
        <strain evidence="4 5">RL21-008-BIB-B</strain>
    </source>
</reference>
<keyword evidence="1" id="KW-0560">Oxidoreductase</keyword>
<gene>
    <name evidence="4" type="ORF">PQR63_04505</name>
</gene>
<evidence type="ECO:0000313" key="5">
    <source>
        <dbReference type="Proteomes" id="UP001629214"/>
    </source>
</evidence>
<protein>
    <submittedName>
        <fullName evidence="4">Acyl-CoA dehydrogenase family protein</fullName>
    </submittedName>
</protein>
<dbReference type="PIRSF" id="PIRSF016578">
    <property type="entry name" value="HsaA"/>
    <property type="match status" value="1"/>
</dbReference>
<dbReference type="SUPFAM" id="SSF47203">
    <property type="entry name" value="Acyl-CoA dehydrogenase C-terminal domain-like"/>
    <property type="match status" value="1"/>
</dbReference>
<dbReference type="PANTHER" id="PTHR43884">
    <property type="entry name" value="ACYL-COA DEHYDROGENASE"/>
    <property type="match status" value="1"/>
</dbReference>
<dbReference type="InterPro" id="IPR013786">
    <property type="entry name" value="AcylCoA_DH/ox_N"/>
</dbReference>
<dbReference type="Pfam" id="PF08028">
    <property type="entry name" value="Acyl-CoA_dh_2"/>
    <property type="match status" value="1"/>
</dbReference>
<dbReference type="InterPro" id="IPR009100">
    <property type="entry name" value="AcylCoA_DH/oxidase_NM_dom_sf"/>
</dbReference>
<dbReference type="RefSeq" id="WP_408165991.1">
    <property type="nucleotide sequence ID" value="NZ_JAQQFR010000002.1"/>
</dbReference>
<dbReference type="InterPro" id="IPR037069">
    <property type="entry name" value="AcylCoA_DH/ox_N_sf"/>
</dbReference>